<proteinExistence type="inferred from homology"/>
<dbReference type="Pfam" id="PF15260">
    <property type="entry name" value="FAM219A"/>
    <property type="match status" value="1"/>
</dbReference>
<accession>A0A8B9V8Z4</accession>
<dbReference type="PANTHER" id="PTHR31281:SF2">
    <property type="entry name" value="PROTEIN FAM219B"/>
    <property type="match status" value="1"/>
</dbReference>
<dbReference type="Ensembl" id="ENSAZOT00000021621.1">
    <property type="protein sequence ID" value="ENSAZOP00000020123.1"/>
    <property type="gene ID" value="ENSAZOG00000013060.1"/>
</dbReference>
<evidence type="ECO:0000256" key="2">
    <source>
        <dbReference type="SAM" id="MobiDB-lite"/>
    </source>
</evidence>
<feature type="region of interest" description="Disordered" evidence="2">
    <location>
        <begin position="1"/>
        <end position="171"/>
    </location>
</feature>
<evidence type="ECO:0000313" key="3">
    <source>
        <dbReference type="Ensembl" id="ENSAZOP00000020123.1"/>
    </source>
</evidence>
<feature type="compositionally biased region" description="Low complexity" evidence="2">
    <location>
        <begin position="13"/>
        <end position="25"/>
    </location>
</feature>
<comment type="similarity">
    <text evidence="1">Belongs to the FAM219 family.</text>
</comment>
<evidence type="ECO:0000256" key="1">
    <source>
        <dbReference type="ARBA" id="ARBA00010549"/>
    </source>
</evidence>
<dbReference type="InterPro" id="IPR029339">
    <property type="entry name" value="FAM219"/>
</dbReference>
<dbReference type="PANTHER" id="PTHR31281">
    <property type="entry name" value="PROTEIN FAM219A"/>
    <property type="match status" value="1"/>
</dbReference>
<organism evidence="3 4">
    <name type="scientific">Anas zonorhyncha</name>
    <name type="common">Eastern spot-billed duck</name>
    <dbReference type="NCBI Taxonomy" id="75864"/>
    <lineage>
        <taxon>Eukaryota</taxon>
        <taxon>Metazoa</taxon>
        <taxon>Chordata</taxon>
        <taxon>Craniata</taxon>
        <taxon>Vertebrata</taxon>
        <taxon>Euteleostomi</taxon>
        <taxon>Archelosauria</taxon>
        <taxon>Archosauria</taxon>
        <taxon>Dinosauria</taxon>
        <taxon>Saurischia</taxon>
        <taxon>Theropoda</taxon>
        <taxon>Coelurosauria</taxon>
        <taxon>Aves</taxon>
        <taxon>Neognathae</taxon>
        <taxon>Galloanserae</taxon>
        <taxon>Anseriformes</taxon>
        <taxon>Anatidae</taxon>
        <taxon>Anatinae</taxon>
        <taxon>Anas</taxon>
    </lineage>
</organism>
<dbReference type="Proteomes" id="UP000694549">
    <property type="component" value="Unplaced"/>
</dbReference>
<sequence length="219" mass="23646">MGLRARSSLWPYRAARGQTGAAQGRGHTEAERARGGHTAHTGRYRDHTAHTGSFIGSGLQRSPQLSPFPFQPPRGESRRPSARGSAGAERRGPYLLCRAPPGHPKLQRLREPAKAAPRWHGLLGAKRPPRSRGGYVALSQVAEDGRLSPSSGSDGELESRGSSGYSSAEVNQELSRQLLRDGYHLDEVPDDEDLDLIPPKPAAAPCPWCFGDSLCCVLQ</sequence>
<dbReference type="AlphaFoldDB" id="A0A8B9V8Z4"/>
<keyword evidence="4" id="KW-1185">Reference proteome</keyword>
<reference evidence="3" key="1">
    <citation type="submission" date="2025-05" db="UniProtKB">
        <authorList>
            <consortium name="Ensembl"/>
        </authorList>
    </citation>
    <scope>IDENTIFICATION</scope>
</reference>
<dbReference type="Ensembl" id="ENSAZOT00000021645.1">
    <property type="protein sequence ID" value="ENSAZOP00000020149.1"/>
    <property type="gene ID" value="ENSAZOG00000013060.1"/>
</dbReference>
<protein>
    <submittedName>
        <fullName evidence="3">Family with sequence similarity 219 member B</fullName>
    </submittedName>
</protein>
<evidence type="ECO:0000313" key="4">
    <source>
        <dbReference type="Proteomes" id="UP000694549"/>
    </source>
</evidence>
<name>A0A8B9V8Z4_9AVES</name>
<feature type="compositionally biased region" description="Polar residues" evidence="2">
    <location>
        <begin position="160"/>
        <end position="171"/>
    </location>
</feature>